<name>A0A7J7C6Z5_TRIWF</name>
<comment type="caution">
    <text evidence="1">The sequence shown here is derived from an EMBL/GenBank/DDBJ whole genome shotgun (WGS) entry which is preliminary data.</text>
</comment>
<dbReference type="EMBL" id="JAAARO010000020">
    <property type="protein sequence ID" value="KAF5729725.1"/>
    <property type="molecule type" value="Genomic_DNA"/>
</dbReference>
<proteinExistence type="predicted"/>
<evidence type="ECO:0000313" key="2">
    <source>
        <dbReference type="Proteomes" id="UP000593562"/>
    </source>
</evidence>
<organism evidence="1 2">
    <name type="scientific">Tripterygium wilfordii</name>
    <name type="common">Thunder God vine</name>
    <dbReference type="NCBI Taxonomy" id="458696"/>
    <lineage>
        <taxon>Eukaryota</taxon>
        <taxon>Viridiplantae</taxon>
        <taxon>Streptophyta</taxon>
        <taxon>Embryophyta</taxon>
        <taxon>Tracheophyta</taxon>
        <taxon>Spermatophyta</taxon>
        <taxon>Magnoliopsida</taxon>
        <taxon>eudicotyledons</taxon>
        <taxon>Gunneridae</taxon>
        <taxon>Pentapetalae</taxon>
        <taxon>rosids</taxon>
        <taxon>fabids</taxon>
        <taxon>Celastrales</taxon>
        <taxon>Celastraceae</taxon>
        <taxon>Tripterygium</taxon>
    </lineage>
</organism>
<gene>
    <name evidence="1" type="ORF">HS088_TW20G00089</name>
</gene>
<sequence length="105" mass="12122">MNLGPNMLLGHKKELDVSIELHARYPVSRKFCFSNPESYSGNFTYGIVWFFGVIEEKLMDKSHLLPFYRTGHEIFTSHGSSFNSFEVIGSFYSLKNLVLPLRPEE</sequence>
<dbReference type="AlphaFoldDB" id="A0A7J7C6Z5"/>
<keyword evidence="2" id="KW-1185">Reference proteome</keyword>
<dbReference type="Proteomes" id="UP000593562">
    <property type="component" value="Unassembled WGS sequence"/>
</dbReference>
<protein>
    <submittedName>
        <fullName evidence="1">Uncharacterized protein</fullName>
    </submittedName>
</protein>
<reference evidence="1 2" key="1">
    <citation type="journal article" date="2020" name="Nat. Commun.">
        <title>Genome of Tripterygium wilfordii and identification of cytochrome P450 involved in triptolide biosynthesis.</title>
        <authorList>
            <person name="Tu L."/>
            <person name="Su P."/>
            <person name="Zhang Z."/>
            <person name="Gao L."/>
            <person name="Wang J."/>
            <person name="Hu T."/>
            <person name="Zhou J."/>
            <person name="Zhang Y."/>
            <person name="Zhao Y."/>
            <person name="Liu Y."/>
            <person name="Song Y."/>
            <person name="Tong Y."/>
            <person name="Lu Y."/>
            <person name="Yang J."/>
            <person name="Xu C."/>
            <person name="Jia M."/>
            <person name="Peters R.J."/>
            <person name="Huang L."/>
            <person name="Gao W."/>
        </authorList>
    </citation>
    <scope>NUCLEOTIDE SEQUENCE [LARGE SCALE GENOMIC DNA]</scope>
    <source>
        <strain evidence="2">cv. XIE 37</strain>
        <tissue evidence="1">Leaf</tissue>
    </source>
</reference>
<accession>A0A7J7C6Z5</accession>
<evidence type="ECO:0000313" key="1">
    <source>
        <dbReference type="EMBL" id="KAF5729725.1"/>
    </source>
</evidence>
<dbReference type="InParanoid" id="A0A7J7C6Z5"/>